<evidence type="ECO:0000313" key="2">
    <source>
        <dbReference type="EMBL" id="GFZ92397.1"/>
    </source>
</evidence>
<reference evidence="2" key="2">
    <citation type="submission" date="2020-09" db="EMBL/GenBank/DDBJ databases">
        <authorList>
            <person name="Sun Q."/>
            <person name="Zhou Y."/>
        </authorList>
    </citation>
    <scope>NUCLEOTIDE SEQUENCE</scope>
    <source>
        <strain evidence="2">CGMCC 1.12360</strain>
    </source>
</reference>
<sequence length="40" mass="4430">MVGMMSMKVHGLLGWILNLASIGIVVYYATKLALKNNHKN</sequence>
<keyword evidence="1" id="KW-0812">Transmembrane</keyword>
<dbReference type="AlphaFoldDB" id="A0A8J2TT21"/>
<evidence type="ECO:0000256" key="1">
    <source>
        <dbReference type="SAM" id="Phobius"/>
    </source>
</evidence>
<dbReference type="Proteomes" id="UP000602050">
    <property type="component" value="Unassembled WGS sequence"/>
</dbReference>
<feature type="transmembrane region" description="Helical" evidence="1">
    <location>
        <begin position="12"/>
        <end position="30"/>
    </location>
</feature>
<keyword evidence="1" id="KW-1133">Transmembrane helix</keyword>
<proteinExistence type="predicted"/>
<evidence type="ECO:0000313" key="3">
    <source>
        <dbReference type="Proteomes" id="UP000602050"/>
    </source>
</evidence>
<comment type="caution">
    <text evidence="2">The sequence shown here is derived from an EMBL/GenBank/DDBJ whole genome shotgun (WGS) entry which is preliminary data.</text>
</comment>
<accession>A0A8J2TT21</accession>
<keyword evidence="3" id="KW-1185">Reference proteome</keyword>
<keyword evidence="1" id="KW-0472">Membrane</keyword>
<dbReference type="EMBL" id="BMEV01000138">
    <property type="protein sequence ID" value="GFZ92397.1"/>
    <property type="molecule type" value="Genomic_DNA"/>
</dbReference>
<name>A0A8J2TT21_9BACI</name>
<gene>
    <name evidence="2" type="ORF">GCM10010978_33200</name>
</gene>
<organism evidence="2 3">
    <name type="scientific">Compostibacillus humi</name>
    <dbReference type="NCBI Taxonomy" id="1245525"/>
    <lineage>
        <taxon>Bacteria</taxon>
        <taxon>Bacillati</taxon>
        <taxon>Bacillota</taxon>
        <taxon>Bacilli</taxon>
        <taxon>Bacillales</taxon>
        <taxon>Bacillaceae</taxon>
        <taxon>Compostibacillus</taxon>
    </lineage>
</organism>
<protein>
    <submittedName>
        <fullName evidence="2">Uncharacterized protein</fullName>
    </submittedName>
</protein>
<reference evidence="2" key="1">
    <citation type="journal article" date="2014" name="Int. J. Syst. Evol. Microbiol.">
        <title>Complete genome sequence of Corynebacterium casei LMG S-19264T (=DSM 44701T), isolated from a smear-ripened cheese.</title>
        <authorList>
            <consortium name="US DOE Joint Genome Institute (JGI-PGF)"/>
            <person name="Walter F."/>
            <person name="Albersmeier A."/>
            <person name="Kalinowski J."/>
            <person name="Ruckert C."/>
        </authorList>
    </citation>
    <scope>NUCLEOTIDE SEQUENCE</scope>
    <source>
        <strain evidence="2">CGMCC 1.12360</strain>
    </source>
</reference>